<evidence type="ECO:0000256" key="2">
    <source>
        <dbReference type="SAM" id="SignalP"/>
    </source>
</evidence>
<keyword evidence="2" id="KW-0732">Signal</keyword>
<dbReference type="AlphaFoldDB" id="D8Q4A8"/>
<organism evidence="4">
    <name type="scientific">Schizophyllum commune (strain H4-8 / FGSC 9210)</name>
    <name type="common">Split gill fungus</name>
    <dbReference type="NCBI Taxonomy" id="578458"/>
    <lineage>
        <taxon>Eukaryota</taxon>
        <taxon>Fungi</taxon>
        <taxon>Dikarya</taxon>
        <taxon>Basidiomycota</taxon>
        <taxon>Agaricomycotina</taxon>
        <taxon>Agaricomycetes</taxon>
        <taxon>Agaricomycetidae</taxon>
        <taxon>Agaricales</taxon>
        <taxon>Schizophyllaceae</taxon>
        <taxon>Schizophyllum</taxon>
    </lineage>
</organism>
<gene>
    <name evidence="3" type="ORF">SCHCODRAFT_234729</name>
</gene>
<dbReference type="InParanoid" id="D8Q4A8"/>
<proteinExistence type="predicted"/>
<protein>
    <submittedName>
        <fullName evidence="3">Uncharacterized protein</fullName>
    </submittedName>
</protein>
<evidence type="ECO:0000256" key="1">
    <source>
        <dbReference type="SAM" id="MobiDB-lite"/>
    </source>
</evidence>
<name>D8Q4A8_SCHCM</name>
<dbReference type="Proteomes" id="UP000007431">
    <property type="component" value="Unassembled WGS sequence"/>
</dbReference>
<dbReference type="EMBL" id="GL377306">
    <property type="protein sequence ID" value="EFI97198.1"/>
    <property type="molecule type" value="Genomic_DNA"/>
</dbReference>
<dbReference type="HOGENOM" id="CLU_2062817_0_0_1"/>
<evidence type="ECO:0000313" key="3">
    <source>
        <dbReference type="EMBL" id="EFI97198.1"/>
    </source>
</evidence>
<accession>D8Q4A8</accession>
<feature type="chain" id="PRO_5012497412" evidence="2">
    <location>
        <begin position="16"/>
        <end position="119"/>
    </location>
</feature>
<dbReference type="VEuPathDB" id="FungiDB:SCHCODRAFT_02626879"/>
<feature type="signal peptide" evidence="2">
    <location>
        <begin position="1"/>
        <end position="15"/>
    </location>
</feature>
<reference evidence="3 4" key="1">
    <citation type="journal article" date="2010" name="Nat. Biotechnol.">
        <title>Genome sequence of the model mushroom Schizophyllum commune.</title>
        <authorList>
            <person name="Ohm R.A."/>
            <person name="de Jong J.F."/>
            <person name="Lugones L.G."/>
            <person name="Aerts A."/>
            <person name="Kothe E."/>
            <person name="Stajich J.E."/>
            <person name="de Vries R.P."/>
            <person name="Record E."/>
            <person name="Levasseur A."/>
            <person name="Baker S.E."/>
            <person name="Bartholomew K.A."/>
            <person name="Coutinho P.M."/>
            <person name="Erdmann S."/>
            <person name="Fowler T.J."/>
            <person name="Gathman A.C."/>
            <person name="Lombard V."/>
            <person name="Henrissat B."/>
            <person name="Knabe N."/>
            <person name="Kuees U."/>
            <person name="Lilly W.W."/>
            <person name="Lindquist E."/>
            <person name="Lucas S."/>
            <person name="Magnuson J.K."/>
            <person name="Piumi F."/>
            <person name="Raudaskoski M."/>
            <person name="Salamov A."/>
            <person name="Schmutz J."/>
            <person name="Schwarze F.W.M.R."/>
            <person name="vanKuyk P.A."/>
            <person name="Horton J.S."/>
            <person name="Grigoriev I.V."/>
            <person name="Woesten H.A.B."/>
        </authorList>
    </citation>
    <scope>NUCLEOTIDE SEQUENCE [LARGE SCALE GENOMIC DNA]</scope>
    <source>
        <strain evidence="4">H4-8 / FGSC 9210</strain>
    </source>
</reference>
<feature type="region of interest" description="Disordered" evidence="1">
    <location>
        <begin position="93"/>
        <end position="119"/>
    </location>
</feature>
<evidence type="ECO:0000313" key="4">
    <source>
        <dbReference type="Proteomes" id="UP000007431"/>
    </source>
</evidence>
<sequence>MVRLFAVFLCASTEAFPQNHHVAARAHPLLTQIRNLLMDDRVMVRLPHSNIWVAGVVVSVLQYFNAIRSDGYRIEYSSRGGWHVELFPASPDHILPATRGPPPAHADDRSAGSARRQAY</sequence>
<keyword evidence="4" id="KW-1185">Reference proteome</keyword>